<evidence type="ECO:0000256" key="1">
    <source>
        <dbReference type="ARBA" id="ARBA00007362"/>
    </source>
</evidence>
<name>A0ABW1A336_9ACTN</name>
<dbReference type="InterPro" id="IPR000620">
    <property type="entry name" value="EamA_dom"/>
</dbReference>
<keyword evidence="3" id="KW-0472">Membrane</keyword>
<sequence length="236" mass="24111">MRAEHAERDRVKVGALDLRERPAAPAVTATTTPCTKGVRSGRKGEPGALLPPSRGIQLSASQAADGARTAAALGAVALWATNAYAADQALEHLSVYQLLTLQFAVAAAVLFAGNAITRRRTGDAAAVAAMGAQPLLVGVIGLTGTIFLQYLAFATAPIVAANVIAYGWPLMAALLLALTHPSAQARRGVPLALLGFCGVVLIFASDGVRLDGAGLGTWPRSARQGAWPSTPSRAGG</sequence>
<feature type="transmembrane region" description="Helical" evidence="3">
    <location>
        <begin position="158"/>
        <end position="179"/>
    </location>
</feature>
<feature type="transmembrane region" description="Helical" evidence="3">
    <location>
        <begin position="125"/>
        <end position="152"/>
    </location>
</feature>
<evidence type="ECO:0000256" key="2">
    <source>
        <dbReference type="SAM" id="MobiDB-lite"/>
    </source>
</evidence>
<protein>
    <submittedName>
        <fullName evidence="5">EamA family transporter</fullName>
    </submittedName>
</protein>
<keyword evidence="6" id="KW-1185">Reference proteome</keyword>
<reference evidence="6" key="1">
    <citation type="journal article" date="2019" name="Int. J. Syst. Evol. Microbiol.">
        <title>The Global Catalogue of Microorganisms (GCM) 10K type strain sequencing project: providing services to taxonomists for standard genome sequencing and annotation.</title>
        <authorList>
            <consortium name="The Broad Institute Genomics Platform"/>
            <consortium name="The Broad Institute Genome Sequencing Center for Infectious Disease"/>
            <person name="Wu L."/>
            <person name="Ma J."/>
        </authorList>
    </citation>
    <scope>NUCLEOTIDE SEQUENCE [LARGE SCALE GENOMIC DNA]</scope>
    <source>
        <strain evidence="6">KCTC 42087</strain>
    </source>
</reference>
<organism evidence="5 6">
    <name type="scientific">Actinomadura rugatobispora</name>
    <dbReference type="NCBI Taxonomy" id="1994"/>
    <lineage>
        <taxon>Bacteria</taxon>
        <taxon>Bacillati</taxon>
        <taxon>Actinomycetota</taxon>
        <taxon>Actinomycetes</taxon>
        <taxon>Streptosporangiales</taxon>
        <taxon>Thermomonosporaceae</taxon>
        <taxon>Actinomadura</taxon>
    </lineage>
</organism>
<comment type="caution">
    <text evidence="5">The sequence shown here is derived from an EMBL/GenBank/DDBJ whole genome shotgun (WGS) entry which is preliminary data.</text>
</comment>
<feature type="domain" description="EamA" evidence="4">
    <location>
        <begin position="71"/>
        <end position="203"/>
    </location>
</feature>
<feature type="transmembrane region" description="Helical" evidence="3">
    <location>
        <begin position="191"/>
        <end position="210"/>
    </location>
</feature>
<evidence type="ECO:0000313" key="6">
    <source>
        <dbReference type="Proteomes" id="UP001596074"/>
    </source>
</evidence>
<keyword evidence="3" id="KW-0812">Transmembrane</keyword>
<dbReference type="RefSeq" id="WP_378283755.1">
    <property type="nucleotide sequence ID" value="NZ_JBHSON010000028.1"/>
</dbReference>
<feature type="region of interest" description="Disordered" evidence="2">
    <location>
        <begin position="24"/>
        <end position="51"/>
    </location>
</feature>
<dbReference type="Proteomes" id="UP001596074">
    <property type="component" value="Unassembled WGS sequence"/>
</dbReference>
<dbReference type="EMBL" id="JBHSON010000028">
    <property type="protein sequence ID" value="MFC5748118.1"/>
    <property type="molecule type" value="Genomic_DNA"/>
</dbReference>
<comment type="similarity">
    <text evidence="1">Belongs to the EamA transporter family.</text>
</comment>
<keyword evidence="3" id="KW-1133">Transmembrane helix</keyword>
<evidence type="ECO:0000256" key="3">
    <source>
        <dbReference type="SAM" id="Phobius"/>
    </source>
</evidence>
<gene>
    <name evidence="5" type="ORF">ACFPZN_21025</name>
</gene>
<proteinExistence type="inferred from homology"/>
<feature type="compositionally biased region" description="Low complexity" evidence="2">
    <location>
        <begin position="24"/>
        <end position="33"/>
    </location>
</feature>
<evidence type="ECO:0000259" key="4">
    <source>
        <dbReference type="Pfam" id="PF00892"/>
    </source>
</evidence>
<dbReference type="Pfam" id="PF00892">
    <property type="entry name" value="EamA"/>
    <property type="match status" value="1"/>
</dbReference>
<feature type="transmembrane region" description="Helical" evidence="3">
    <location>
        <begin position="94"/>
        <end position="113"/>
    </location>
</feature>
<accession>A0ABW1A336</accession>
<evidence type="ECO:0000313" key="5">
    <source>
        <dbReference type="EMBL" id="MFC5748118.1"/>
    </source>
</evidence>